<evidence type="ECO:0000313" key="2">
    <source>
        <dbReference type="Proteomes" id="UP000814176"/>
    </source>
</evidence>
<gene>
    <name evidence="1" type="ORF">C8Q71DRAFT_402212</name>
</gene>
<dbReference type="Proteomes" id="UP000814176">
    <property type="component" value="Unassembled WGS sequence"/>
</dbReference>
<dbReference type="RefSeq" id="XP_047773030.1">
    <property type="nucleotide sequence ID" value="XM_047918332.1"/>
</dbReference>
<name>A0ABQ8JZS1_9APHY</name>
<protein>
    <recommendedName>
        <fullName evidence="3">F-box domain-containing protein</fullName>
    </recommendedName>
</protein>
<sequence length="421" mass="47611">MHPSSEALPPETTDEIIGCLHDSPAALAACSLVHSEWKHRAQILLFTRVVLRDSQAYAALLHLMRSDARIAERHCQNTKHLEILDDRSHPYAHQLPLTLCRKFPALRSIACHNAQWHEKTHLPPRFFIPLSTFSGVVSLELHACESRAFRDFVRFVCAFGGLRDLTLVRANLGKRSPIDIAPTVKPRGSDLQLRNLRTEHLVSEDSALAELLSWLKRTPSGQEETRTIRDLRVNPQETMLQTSFHAPMEGLLSTLGSSLIDLDMPVLLHDIGTGLESNNQLRTLVLRHTFREEWGIAWTKIGLMLQTMKSVHLRSFELVFTIFRGTGPAGGRSMDLADFNINWGPINEMISNKEFGALEKATVTLEWHLMDTLPPGSAEHMQSMIEEGMKQLDWYKRGILTITHNKHPFTLPPEPKHPSAQ</sequence>
<accession>A0ABQ8JZS1</accession>
<keyword evidence="2" id="KW-1185">Reference proteome</keyword>
<evidence type="ECO:0008006" key="3">
    <source>
        <dbReference type="Google" id="ProtNLM"/>
    </source>
</evidence>
<organism evidence="1 2">
    <name type="scientific">Rhodofomes roseus</name>
    <dbReference type="NCBI Taxonomy" id="34475"/>
    <lineage>
        <taxon>Eukaryota</taxon>
        <taxon>Fungi</taxon>
        <taxon>Dikarya</taxon>
        <taxon>Basidiomycota</taxon>
        <taxon>Agaricomycotina</taxon>
        <taxon>Agaricomycetes</taxon>
        <taxon>Polyporales</taxon>
        <taxon>Rhodofomes</taxon>
    </lineage>
</organism>
<dbReference type="EMBL" id="JADCUA010000037">
    <property type="protein sequence ID" value="KAH9829574.1"/>
    <property type="molecule type" value="Genomic_DNA"/>
</dbReference>
<evidence type="ECO:0000313" key="1">
    <source>
        <dbReference type="EMBL" id="KAH9829574.1"/>
    </source>
</evidence>
<dbReference type="GeneID" id="71999064"/>
<reference evidence="1 2" key="1">
    <citation type="journal article" date="2021" name="Environ. Microbiol.">
        <title>Gene family expansions and transcriptome signatures uncover fungal adaptations to wood decay.</title>
        <authorList>
            <person name="Hage H."/>
            <person name="Miyauchi S."/>
            <person name="Viragh M."/>
            <person name="Drula E."/>
            <person name="Min B."/>
            <person name="Chaduli D."/>
            <person name="Navarro D."/>
            <person name="Favel A."/>
            <person name="Norest M."/>
            <person name="Lesage-Meessen L."/>
            <person name="Balint B."/>
            <person name="Merenyi Z."/>
            <person name="de Eugenio L."/>
            <person name="Morin E."/>
            <person name="Martinez A.T."/>
            <person name="Baldrian P."/>
            <person name="Stursova M."/>
            <person name="Martinez M.J."/>
            <person name="Novotny C."/>
            <person name="Magnuson J.K."/>
            <person name="Spatafora J.W."/>
            <person name="Maurice S."/>
            <person name="Pangilinan J."/>
            <person name="Andreopoulos W."/>
            <person name="LaButti K."/>
            <person name="Hundley H."/>
            <person name="Na H."/>
            <person name="Kuo A."/>
            <person name="Barry K."/>
            <person name="Lipzen A."/>
            <person name="Henrissat B."/>
            <person name="Riley R."/>
            <person name="Ahrendt S."/>
            <person name="Nagy L.G."/>
            <person name="Grigoriev I.V."/>
            <person name="Martin F."/>
            <person name="Rosso M.N."/>
        </authorList>
    </citation>
    <scope>NUCLEOTIDE SEQUENCE [LARGE SCALE GENOMIC DNA]</scope>
    <source>
        <strain evidence="1 2">CIRM-BRFM 1785</strain>
    </source>
</reference>
<proteinExistence type="predicted"/>
<comment type="caution">
    <text evidence="1">The sequence shown here is derived from an EMBL/GenBank/DDBJ whole genome shotgun (WGS) entry which is preliminary data.</text>
</comment>